<proteinExistence type="predicted"/>
<reference evidence="1" key="2">
    <citation type="journal article" date="2015" name="Data Brief">
        <title>Shoot transcriptome of the giant reed, Arundo donax.</title>
        <authorList>
            <person name="Barrero R.A."/>
            <person name="Guerrero F.D."/>
            <person name="Moolhuijzen P."/>
            <person name="Goolsby J.A."/>
            <person name="Tidwell J."/>
            <person name="Bellgard S.E."/>
            <person name="Bellgard M.I."/>
        </authorList>
    </citation>
    <scope>NUCLEOTIDE SEQUENCE</scope>
    <source>
        <tissue evidence="1">Shoot tissue taken approximately 20 cm above the soil surface</tissue>
    </source>
</reference>
<sequence length="40" mass="4278">MLTSCLQLIQQFFPLLLLSNNGNKLSLATIALCLCITAGP</sequence>
<dbReference type="AlphaFoldDB" id="A0A0A9CD46"/>
<evidence type="ECO:0000313" key="1">
    <source>
        <dbReference type="EMBL" id="JAD74224.1"/>
    </source>
</evidence>
<organism evidence="1">
    <name type="scientific">Arundo donax</name>
    <name type="common">Giant reed</name>
    <name type="synonym">Donax arundinaceus</name>
    <dbReference type="NCBI Taxonomy" id="35708"/>
    <lineage>
        <taxon>Eukaryota</taxon>
        <taxon>Viridiplantae</taxon>
        <taxon>Streptophyta</taxon>
        <taxon>Embryophyta</taxon>
        <taxon>Tracheophyta</taxon>
        <taxon>Spermatophyta</taxon>
        <taxon>Magnoliopsida</taxon>
        <taxon>Liliopsida</taxon>
        <taxon>Poales</taxon>
        <taxon>Poaceae</taxon>
        <taxon>PACMAD clade</taxon>
        <taxon>Arundinoideae</taxon>
        <taxon>Arundineae</taxon>
        <taxon>Arundo</taxon>
    </lineage>
</organism>
<dbReference type="EMBL" id="GBRH01223671">
    <property type="protein sequence ID" value="JAD74224.1"/>
    <property type="molecule type" value="Transcribed_RNA"/>
</dbReference>
<reference evidence="1" key="1">
    <citation type="submission" date="2014-09" db="EMBL/GenBank/DDBJ databases">
        <authorList>
            <person name="Magalhaes I.L.F."/>
            <person name="Oliveira U."/>
            <person name="Santos F.R."/>
            <person name="Vidigal T.H.D.A."/>
            <person name="Brescovit A.D."/>
            <person name="Santos A.J."/>
        </authorList>
    </citation>
    <scope>NUCLEOTIDE SEQUENCE</scope>
    <source>
        <tissue evidence="1">Shoot tissue taken approximately 20 cm above the soil surface</tissue>
    </source>
</reference>
<name>A0A0A9CD46_ARUDO</name>
<protein>
    <submittedName>
        <fullName evidence="1">Uncharacterized protein</fullName>
    </submittedName>
</protein>
<accession>A0A0A9CD46</accession>